<keyword evidence="1" id="KW-0548">Nucleotidyltransferase</keyword>
<feature type="non-terminal residue" evidence="1">
    <location>
        <position position="219"/>
    </location>
</feature>
<sequence>MVGWDRSIVGANLVSQSDQVMHFEVNFIHDHRKHFVSFVYAENTERERKPLWRNLTDHCVLVNGEPWAVLGDFNVTIKVEECSNSFNVIDKDMEVFRRVLCNLEILGNASFLSSYGSCFANFLPYMTSDHCPTTLIYTDVKAIKPRFKNMKKHLRNMNRINGNVFDKVKALRVELKRVQSSLDKDPNCVHLKEEEYVYCNAYKEAISDEENVLRHKTKI</sequence>
<comment type="caution">
    <text evidence="1">The sequence shown here is derived from an EMBL/GenBank/DDBJ whole genome shotgun (WGS) entry which is preliminary data.</text>
</comment>
<dbReference type="EMBL" id="BQNB010008503">
    <property type="protein sequence ID" value="GJS50262.1"/>
    <property type="molecule type" value="Genomic_DNA"/>
</dbReference>
<reference evidence="1" key="1">
    <citation type="journal article" date="2022" name="Int. J. Mol. Sci.">
        <title>Draft Genome of Tanacetum Coccineum: Genomic Comparison of Closely Related Tanacetum-Family Plants.</title>
        <authorList>
            <person name="Yamashiro T."/>
            <person name="Shiraishi A."/>
            <person name="Nakayama K."/>
            <person name="Satake H."/>
        </authorList>
    </citation>
    <scope>NUCLEOTIDE SEQUENCE</scope>
</reference>
<proteinExistence type="predicted"/>
<dbReference type="Gene3D" id="3.60.10.10">
    <property type="entry name" value="Endonuclease/exonuclease/phosphatase"/>
    <property type="match status" value="1"/>
</dbReference>
<keyword evidence="2" id="KW-1185">Reference proteome</keyword>
<evidence type="ECO:0000313" key="1">
    <source>
        <dbReference type="EMBL" id="GJS50262.1"/>
    </source>
</evidence>
<protein>
    <submittedName>
        <fullName evidence="1">RNA-directed DNA polymerase, eukaryota, reverse transcriptase zinc-binding domain protein</fullName>
    </submittedName>
</protein>
<evidence type="ECO:0000313" key="2">
    <source>
        <dbReference type="Proteomes" id="UP001151760"/>
    </source>
</evidence>
<name>A0ABQ4WBQ6_9ASTR</name>
<dbReference type="Proteomes" id="UP001151760">
    <property type="component" value="Unassembled WGS sequence"/>
</dbReference>
<organism evidence="1 2">
    <name type="scientific">Tanacetum coccineum</name>
    <dbReference type="NCBI Taxonomy" id="301880"/>
    <lineage>
        <taxon>Eukaryota</taxon>
        <taxon>Viridiplantae</taxon>
        <taxon>Streptophyta</taxon>
        <taxon>Embryophyta</taxon>
        <taxon>Tracheophyta</taxon>
        <taxon>Spermatophyta</taxon>
        <taxon>Magnoliopsida</taxon>
        <taxon>eudicotyledons</taxon>
        <taxon>Gunneridae</taxon>
        <taxon>Pentapetalae</taxon>
        <taxon>asterids</taxon>
        <taxon>campanulids</taxon>
        <taxon>Asterales</taxon>
        <taxon>Asteraceae</taxon>
        <taxon>Asteroideae</taxon>
        <taxon>Anthemideae</taxon>
        <taxon>Anthemidinae</taxon>
        <taxon>Tanacetum</taxon>
    </lineage>
</organism>
<dbReference type="SUPFAM" id="SSF56219">
    <property type="entry name" value="DNase I-like"/>
    <property type="match status" value="1"/>
</dbReference>
<dbReference type="InterPro" id="IPR036691">
    <property type="entry name" value="Endo/exonu/phosph_ase_sf"/>
</dbReference>
<gene>
    <name evidence="1" type="ORF">Tco_0600383</name>
</gene>
<keyword evidence="1" id="KW-0695">RNA-directed DNA polymerase</keyword>
<keyword evidence="1" id="KW-0808">Transferase</keyword>
<reference evidence="1" key="2">
    <citation type="submission" date="2022-01" db="EMBL/GenBank/DDBJ databases">
        <authorList>
            <person name="Yamashiro T."/>
            <person name="Shiraishi A."/>
            <person name="Satake H."/>
            <person name="Nakayama K."/>
        </authorList>
    </citation>
    <scope>NUCLEOTIDE SEQUENCE</scope>
</reference>
<accession>A0ABQ4WBQ6</accession>
<dbReference type="GO" id="GO:0003964">
    <property type="term" value="F:RNA-directed DNA polymerase activity"/>
    <property type="evidence" value="ECO:0007669"/>
    <property type="project" value="UniProtKB-KW"/>
</dbReference>